<organism evidence="7">
    <name type="scientific">Selaginella moellendorffii</name>
    <name type="common">Spikemoss</name>
    <dbReference type="NCBI Taxonomy" id="88036"/>
    <lineage>
        <taxon>Eukaryota</taxon>
        <taxon>Viridiplantae</taxon>
        <taxon>Streptophyta</taxon>
        <taxon>Embryophyta</taxon>
        <taxon>Tracheophyta</taxon>
        <taxon>Lycopodiopsida</taxon>
        <taxon>Selaginellales</taxon>
        <taxon>Selaginellaceae</taxon>
        <taxon>Selaginella</taxon>
    </lineage>
</organism>
<dbReference type="FunCoup" id="D8S2I7">
    <property type="interactions" value="371"/>
</dbReference>
<name>D8S2I7_SELML</name>
<evidence type="ECO:0000313" key="7">
    <source>
        <dbReference type="Proteomes" id="UP000001514"/>
    </source>
</evidence>
<evidence type="ECO:0000256" key="4">
    <source>
        <dbReference type="RuleBase" id="RU362057"/>
    </source>
</evidence>
<dbReference type="PANTHER" id="PTHR11926">
    <property type="entry name" value="GLUCOSYL/GLUCURONOSYL TRANSFERASES"/>
    <property type="match status" value="1"/>
</dbReference>
<dbReference type="GO" id="GO:0080043">
    <property type="term" value="F:quercetin 3-O-glucosyltransferase activity"/>
    <property type="evidence" value="ECO:0000318"/>
    <property type="project" value="GO_Central"/>
</dbReference>
<dbReference type="FunFam" id="3.40.50.2000:FF:000060">
    <property type="entry name" value="Glycosyltransferase"/>
    <property type="match status" value="1"/>
</dbReference>
<dbReference type="Proteomes" id="UP000001514">
    <property type="component" value="Unassembled WGS sequence"/>
</dbReference>
<sequence length="510" mass="56662">MGMVVNSFRMSFHAVLALLCPASFQTLKVGVPCFKEDMDAERKIEEAMDSQAPHVLAFPFPAQGHIPPMLHLCRKLSSMGFVITFLNIGSKNKSSATGDEKFRFMSISDECLPSGRLGNNLQMYLDAMEGLRGDFEKTVAELMGDSQRPPLTCILSDVFIGWTQQVANKFGICRATLWTGCATRGLAYCHFSLLESNGLLPAQGSSRVLDFVPGMPSSFAAKYLPDTLQVEEPYDPGFLKRKQRNEIMRNDAWVLVNSVLEVEPSQIKEISRCWNPNFVPIGPLYCLSDETSRLSVADHAPWRQDRSCLDWLDRQAPNSVLYISFGSLATASHDQAEEILAGLDKSGSAFLWVARLDLFEDEDTRERILATVRNNQNCLVIPWAPQLEVLEHKSVGAFLTHCGWNSITEALATGVPMLCKPCFGDQITNCALVVDHLKVGLRATVEEHDKQTSAHRIEKVVRLVMGESGQELRKRAKELSDTVKGAVKPGGSSYANLQAFVQDMKRRALK</sequence>
<evidence type="ECO:0000256" key="1">
    <source>
        <dbReference type="ARBA" id="ARBA00009995"/>
    </source>
</evidence>
<dbReference type="InParanoid" id="D8S2I7"/>
<dbReference type="InterPro" id="IPR002213">
    <property type="entry name" value="UDP_glucos_trans"/>
</dbReference>
<dbReference type="PROSITE" id="PS00375">
    <property type="entry name" value="UDPGT"/>
    <property type="match status" value="1"/>
</dbReference>
<dbReference type="Gene3D" id="3.40.50.2000">
    <property type="entry name" value="Glycogen Phosphorylase B"/>
    <property type="match status" value="2"/>
</dbReference>
<dbReference type="CDD" id="cd03784">
    <property type="entry name" value="GT1_Gtf-like"/>
    <property type="match status" value="1"/>
</dbReference>
<evidence type="ECO:0000256" key="2">
    <source>
        <dbReference type="ARBA" id="ARBA00022679"/>
    </source>
</evidence>
<dbReference type="InterPro" id="IPR035595">
    <property type="entry name" value="UDP_glycos_trans_CS"/>
</dbReference>
<dbReference type="EC" id="2.4.1.-" evidence="4"/>
<dbReference type="Pfam" id="PF00201">
    <property type="entry name" value="UDPGT"/>
    <property type="match status" value="1"/>
</dbReference>
<evidence type="ECO:0000256" key="3">
    <source>
        <dbReference type="RuleBase" id="RU003718"/>
    </source>
</evidence>
<dbReference type="SUPFAM" id="SSF53756">
    <property type="entry name" value="UDP-Glycosyltransferase/glycogen phosphorylase"/>
    <property type="match status" value="1"/>
</dbReference>
<evidence type="ECO:0000313" key="6">
    <source>
        <dbReference type="EMBL" id="EFJ21640.1"/>
    </source>
</evidence>
<dbReference type="GO" id="GO:0005737">
    <property type="term" value="C:cytoplasm"/>
    <property type="evidence" value="ECO:0000318"/>
    <property type="project" value="GO_Central"/>
</dbReference>
<dbReference type="Gramene" id="EFJ21640">
    <property type="protein sequence ID" value="EFJ21640"/>
    <property type="gene ID" value="SELMODRAFT_417526"/>
</dbReference>
<keyword evidence="7" id="KW-1185">Reference proteome</keyword>
<keyword evidence="2 3" id="KW-0808">Transferase</keyword>
<dbReference type="EMBL" id="GL377599">
    <property type="protein sequence ID" value="EFJ21640.1"/>
    <property type="molecule type" value="Genomic_DNA"/>
</dbReference>
<accession>D8S2I7</accession>
<evidence type="ECO:0000256" key="5">
    <source>
        <dbReference type="SAM" id="SignalP"/>
    </source>
</evidence>
<dbReference type="eggNOG" id="KOG1192">
    <property type="taxonomic scope" value="Eukaryota"/>
</dbReference>
<dbReference type="GO" id="GO:0080044">
    <property type="term" value="F:quercetin 7-O-glucosyltransferase activity"/>
    <property type="evidence" value="ECO:0000318"/>
    <property type="project" value="GO_Central"/>
</dbReference>
<keyword evidence="5" id="KW-0732">Signal</keyword>
<protein>
    <recommendedName>
        <fullName evidence="4">Glycosyltransferase</fullName>
        <ecNumber evidence="4">2.4.1.-</ecNumber>
    </recommendedName>
</protein>
<proteinExistence type="inferred from homology"/>
<dbReference type="AlphaFoldDB" id="D8S2I7"/>
<dbReference type="KEGG" id="smo:SELMODRAFT_417526"/>
<gene>
    <name evidence="6" type="ORF">SELMODRAFT_417526</name>
</gene>
<feature type="signal peptide" evidence="5">
    <location>
        <begin position="1"/>
        <end position="17"/>
    </location>
</feature>
<keyword evidence="3" id="KW-0328">Glycosyltransferase</keyword>
<comment type="similarity">
    <text evidence="1 3">Belongs to the UDP-glycosyltransferase family.</text>
</comment>
<reference evidence="6 7" key="1">
    <citation type="journal article" date="2011" name="Science">
        <title>The Selaginella genome identifies genetic changes associated with the evolution of vascular plants.</title>
        <authorList>
            <person name="Banks J.A."/>
            <person name="Nishiyama T."/>
            <person name="Hasebe M."/>
            <person name="Bowman J.L."/>
            <person name="Gribskov M."/>
            <person name="dePamphilis C."/>
            <person name="Albert V.A."/>
            <person name="Aono N."/>
            <person name="Aoyama T."/>
            <person name="Ambrose B.A."/>
            <person name="Ashton N.W."/>
            <person name="Axtell M.J."/>
            <person name="Barker E."/>
            <person name="Barker M.S."/>
            <person name="Bennetzen J.L."/>
            <person name="Bonawitz N.D."/>
            <person name="Chapple C."/>
            <person name="Cheng C."/>
            <person name="Correa L.G."/>
            <person name="Dacre M."/>
            <person name="DeBarry J."/>
            <person name="Dreyer I."/>
            <person name="Elias M."/>
            <person name="Engstrom E.M."/>
            <person name="Estelle M."/>
            <person name="Feng L."/>
            <person name="Finet C."/>
            <person name="Floyd S.K."/>
            <person name="Frommer W.B."/>
            <person name="Fujita T."/>
            <person name="Gramzow L."/>
            <person name="Gutensohn M."/>
            <person name="Harholt J."/>
            <person name="Hattori M."/>
            <person name="Heyl A."/>
            <person name="Hirai T."/>
            <person name="Hiwatashi Y."/>
            <person name="Ishikawa M."/>
            <person name="Iwata M."/>
            <person name="Karol K.G."/>
            <person name="Koehler B."/>
            <person name="Kolukisaoglu U."/>
            <person name="Kubo M."/>
            <person name="Kurata T."/>
            <person name="Lalonde S."/>
            <person name="Li K."/>
            <person name="Li Y."/>
            <person name="Litt A."/>
            <person name="Lyons E."/>
            <person name="Manning G."/>
            <person name="Maruyama T."/>
            <person name="Michael T.P."/>
            <person name="Mikami K."/>
            <person name="Miyazaki S."/>
            <person name="Morinaga S."/>
            <person name="Murata T."/>
            <person name="Mueller-Roeber B."/>
            <person name="Nelson D.R."/>
            <person name="Obara M."/>
            <person name="Oguri Y."/>
            <person name="Olmstead R.G."/>
            <person name="Onodera N."/>
            <person name="Petersen B.L."/>
            <person name="Pils B."/>
            <person name="Prigge M."/>
            <person name="Rensing S.A."/>
            <person name="Riano-Pachon D.M."/>
            <person name="Roberts A.W."/>
            <person name="Sato Y."/>
            <person name="Scheller H.V."/>
            <person name="Schulz B."/>
            <person name="Schulz C."/>
            <person name="Shakirov E.V."/>
            <person name="Shibagaki N."/>
            <person name="Shinohara N."/>
            <person name="Shippen D.E."/>
            <person name="Soerensen I."/>
            <person name="Sotooka R."/>
            <person name="Sugimoto N."/>
            <person name="Sugita M."/>
            <person name="Sumikawa N."/>
            <person name="Tanurdzic M."/>
            <person name="Theissen G."/>
            <person name="Ulvskov P."/>
            <person name="Wakazuki S."/>
            <person name="Weng J.K."/>
            <person name="Willats W.W."/>
            <person name="Wipf D."/>
            <person name="Wolf P.G."/>
            <person name="Yang L."/>
            <person name="Zimmer A.D."/>
            <person name="Zhu Q."/>
            <person name="Mitros T."/>
            <person name="Hellsten U."/>
            <person name="Loque D."/>
            <person name="Otillar R."/>
            <person name="Salamov A."/>
            <person name="Schmutz J."/>
            <person name="Shapiro H."/>
            <person name="Lindquist E."/>
            <person name="Lucas S."/>
            <person name="Rokhsar D."/>
            <person name="Grigoriev I.V."/>
        </authorList>
    </citation>
    <scope>NUCLEOTIDE SEQUENCE [LARGE SCALE GENOMIC DNA]</scope>
</reference>
<feature type="chain" id="PRO_5003122363" description="Glycosyltransferase" evidence="5">
    <location>
        <begin position="18"/>
        <end position="510"/>
    </location>
</feature>
<dbReference type="HOGENOM" id="CLU_001724_0_2_1"/>
<dbReference type="PANTHER" id="PTHR11926:SF774">
    <property type="entry name" value="UDP-GLYCOSYLTRANSFERASE 85A1-RELATED"/>
    <property type="match status" value="1"/>
</dbReference>